<accession>A0A6J4JXG6</accession>
<sequence>KGIIALPQSYLFTQIHKKDSHHANILMH</sequence>
<gene>
    <name evidence="1" type="ORF">AVDCRST_MAG56-4498</name>
</gene>
<dbReference type="EMBL" id="CADCTQ010000378">
    <property type="protein sequence ID" value="CAA9290085.1"/>
    <property type="molecule type" value="Genomic_DNA"/>
</dbReference>
<reference evidence="1" key="1">
    <citation type="submission" date="2020-02" db="EMBL/GenBank/DDBJ databases">
        <authorList>
            <person name="Meier V. D."/>
        </authorList>
    </citation>
    <scope>NUCLEOTIDE SEQUENCE</scope>
    <source>
        <strain evidence="1">AVDCRST_MAG56</strain>
    </source>
</reference>
<evidence type="ECO:0000313" key="1">
    <source>
        <dbReference type="EMBL" id="CAA9290085.1"/>
    </source>
</evidence>
<feature type="non-terminal residue" evidence="1">
    <location>
        <position position="1"/>
    </location>
</feature>
<proteinExistence type="predicted"/>
<organism evidence="1">
    <name type="scientific">uncultured Cytophagales bacterium</name>
    <dbReference type="NCBI Taxonomy" id="158755"/>
    <lineage>
        <taxon>Bacteria</taxon>
        <taxon>Pseudomonadati</taxon>
        <taxon>Bacteroidota</taxon>
        <taxon>Sphingobacteriia</taxon>
        <taxon>Sphingobacteriales</taxon>
        <taxon>environmental samples</taxon>
    </lineage>
</organism>
<protein>
    <submittedName>
        <fullName evidence="1">Uncharacterized protein</fullName>
    </submittedName>
</protein>
<name>A0A6J4JXG6_9SPHI</name>
<dbReference type="AlphaFoldDB" id="A0A6J4JXG6"/>